<comment type="caution">
    <text evidence="2">The sequence shown here is derived from an EMBL/GenBank/DDBJ whole genome shotgun (WGS) entry which is preliminary data.</text>
</comment>
<dbReference type="Proteomes" id="UP000177659">
    <property type="component" value="Unassembled WGS sequence"/>
</dbReference>
<proteinExistence type="predicted"/>
<evidence type="ECO:0000313" key="3">
    <source>
        <dbReference type="Proteomes" id="UP000177659"/>
    </source>
</evidence>
<keyword evidence="1" id="KW-0472">Membrane</keyword>
<feature type="transmembrane region" description="Helical" evidence="1">
    <location>
        <begin position="127"/>
        <end position="151"/>
    </location>
</feature>
<accession>A0A1F6D0G7</accession>
<name>A0A1F6D0G7_9BACT</name>
<reference evidence="2 3" key="1">
    <citation type="journal article" date="2016" name="Nat. Commun.">
        <title>Thousands of microbial genomes shed light on interconnected biogeochemical processes in an aquifer system.</title>
        <authorList>
            <person name="Anantharaman K."/>
            <person name="Brown C.T."/>
            <person name="Hug L.A."/>
            <person name="Sharon I."/>
            <person name="Castelle C.J."/>
            <person name="Probst A.J."/>
            <person name="Thomas B.C."/>
            <person name="Singh A."/>
            <person name="Wilkins M.J."/>
            <person name="Karaoz U."/>
            <person name="Brodie E.L."/>
            <person name="Williams K.H."/>
            <person name="Hubbard S.S."/>
            <person name="Banfield J.F."/>
        </authorList>
    </citation>
    <scope>NUCLEOTIDE SEQUENCE [LARGE SCALE GENOMIC DNA]</scope>
</reference>
<keyword evidence="1" id="KW-1133">Transmembrane helix</keyword>
<dbReference type="EMBL" id="MFLC01000027">
    <property type="protein sequence ID" value="OGG54919.1"/>
    <property type="molecule type" value="Genomic_DNA"/>
</dbReference>
<evidence type="ECO:0000313" key="2">
    <source>
        <dbReference type="EMBL" id="OGG54919.1"/>
    </source>
</evidence>
<feature type="transmembrane region" description="Helical" evidence="1">
    <location>
        <begin position="95"/>
        <end position="121"/>
    </location>
</feature>
<sequence length="159" mass="18399">MTWYQKTLKKCGKEILTGAIFSIICTLAFFLWIYGMGKTFTWTDISPIDPPSIFVRIFYSALTFVTLGAFLYKIKFYQGLYRILGNWQSFKEAKAIIWVLLMGTMFFIIVPLVVDILNGILSITYNLFALALYAFPPVGISVILFVFYFYFKKQLVLKP</sequence>
<protein>
    <submittedName>
        <fullName evidence="2">Uncharacterized protein</fullName>
    </submittedName>
</protein>
<feature type="transmembrane region" description="Helical" evidence="1">
    <location>
        <begin position="15"/>
        <end position="33"/>
    </location>
</feature>
<organism evidence="2 3">
    <name type="scientific">Candidatus Kaiserbacteria bacterium RIFCSPHIGHO2_02_FULL_49_11</name>
    <dbReference type="NCBI Taxonomy" id="1798489"/>
    <lineage>
        <taxon>Bacteria</taxon>
        <taxon>Candidatus Kaiseribacteriota</taxon>
    </lineage>
</organism>
<feature type="transmembrane region" description="Helical" evidence="1">
    <location>
        <begin position="53"/>
        <end position="74"/>
    </location>
</feature>
<keyword evidence="1" id="KW-0812">Transmembrane</keyword>
<evidence type="ECO:0000256" key="1">
    <source>
        <dbReference type="SAM" id="Phobius"/>
    </source>
</evidence>
<dbReference type="AlphaFoldDB" id="A0A1F6D0G7"/>
<gene>
    <name evidence="2" type="ORF">A3D62_02470</name>
</gene>